<organism evidence="1 2">
    <name type="scientific">Photobacterium galatheae</name>
    <dbReference type="NCBI Taxonomy" id="1654360"/>
    <lineage>
        <taxon>Bacteria</taxon>
        <taxon>Pseudomonadati</taxon>
        <taxon>Pseudomonadota</taxon>
        <taxon>Gammaproteobacteria</taxon>
        <taxon>Vibrionales</taxon>
        <taxon>Vibrionaceae</taxon>
        <taxon>Photobacterium</taxon>
    </lineage>
</organism>
<accession>A0A066RNV3</accession>
<dbReference type="OrthoDB" id="5917471at2"/>
<dbReference type="Proteomes" id="UP000027192">
    <property type="component" value="Unassembled WGS sequence"/>
</dbReference>
<reference evidence="1 2" key="1">
    <citation type="submission" date="2014-04" db="EMBL/GenBank/DDBJ databases">
        <title>Draft genome sequence of Photobacterium halotolerans S2753: a solonamide, ngercheumicin and holomycin producer.</title>
        <authorList>
            <person name="Machado H.R."/>
            <person name="Gram L."/>
        </authorList>
    </citation>
    <scope>NUCLEOTIDE SEQUENCE [LARGE SCALE GENOMIC DNA]</scope>
    <source>
        <strain evidence="1 2">S2753</strain>
    </source>
</reference>
<evidence type="ECO:0008006" key="3">
    <source>
        <dbReference type="Google" id="ProtNLM"/>
    </source>
</evidence>
<sequence>MVLSECREMFNQHTLVEARLVHDFLSAGWSVNFKDNEGNDYPLTDVYGIPCSYDSLKQAEDIVHEIGDCPMKVDSLFHFSER</sequence>
<comment type="caution">
    <text evidence="1">The sequence shown here is derived from an EMBL/GenBank/DDBJ whole genome shotgun (WGS) entry which is preliminary data.</text>
</comment>
<dbReference type="EMBL" id="JMIB01000028">
    <property type="protein sequence ID" value="KDM90776.1"/>
    <property type="molecule type" value="Genomic_DNA"/>
</dbReference>
<protein>
    <recommendedName>
        <fullName evidence="3">Thymidylate kinase</fullName>
    </recommendedName>
</protein>
<dbReference type="AlphaFoldDB" id="A0A066RNV3"/>
<proteinExistence type="predicted"/>
<evidence type="ECO:0000313" key="1">
    <source>
        <dbReference type="EMBL" id="KDM90776.1"/>
    </source>
</evidence>
<name>A0A066RNV3_9GAMM</name>
<gene>
    <name evidence="1" type="ORF">EA58_15430</name>
</gene>
<keyword evidence="2" id="KW-1185">Reference proteome</keyword>
<evidence type="ECO:0000313" key="2">
    <source>
        <dbReference type="Proteomes" id="UP000027192"/>
    </source>
</evidence>
<dbReference type="RefSeq" id="WP_036754357.1">
    <property type="nucleotide sequence ID" value="NZ_JAGSGC010000007.1"/>
</dbReference>